<evidence type="ECO:0000256" key="1">
    <source>
        <dbReference type="ARBA" id="ARBA00022801"/>
    </source>
</evidence>
<comment type="caution">
    <text evidence="3">The sequence shown here is derived from an EMBL/GenBank/DDBJ whole genome shotgun (WGS) entry which is preliminary data.</text>
</comment>
<feature type="transmembrane region" description="Helical" evidence="2">
    <location>
        <begin position="9"/>
        <end position="31"/>
    </location>
</feature>
<organism evidence="3 4">
    <name type="scientific">Ohessyouella blattaphilus</name>
    <dbReference type="NCBI Taxonomy" id="2949333"/>
    <lineage>
        <taxon>Bacteria</taxon>
        <taxon>Bacillati</taxon>
        <taxon>Bacillota</taxon>
        <taxon>Clostridia</taxon>
        <taxon>Lachnospirales</taxon>
        <taxon>Lachnospiraceae</taxon>
        <taxon>Ohessyouella</taxon>
    </lineage>
</organism>
<evidence type="ECO:0000313" key="3">
    <source>
        <dbReference type="EMBL" id="MCP1111013.1"/>
    </source>
</evidence>
<dbReference type="EMBL" id="JAMZFV010000021">
    <property type="protein sequence ID" value="MCP1111013.1"/>
    <property type="molecule type" value="Genomic_DNA"/>
</dbReference>
<reference evidence="3 4" key="1">
    <citation type="journal article" date="2022" name="Genome Biol. Evol.">
        <title>Host diet, physiology and behaviors set the stage for Lachnospiraceae cladogenesis.</title>
        <authorList>
            <person name="Vera-Ponce De Leon A."/>
            <person name="Schneider M."/>
            <person name="Jahnes B.C."/>
            <person name="Sadowski V."/>
            <person name="Camuy-Velez L.A."/>
            <person name="Duan J."/>
            <person name="Sabree Z.L."/>
        </authorList>
    </citation>
    <scope>NUCLEOTIDE SEQUENCE [LARGE SCALE GENOMIC DNA]</scope>
    <source>
        <strain evidence="3 4">PAL227</strain>
    </source>
</reference>
<gene>
    <name evidence="3" type="ORF">NK118_12205</name>
</gene>
<keyword evidence="2" id="KW-0472">Membrane</keyword>
<keyword evidence="4" id="KW-1185">Reference proteome</keyword>
<dbReference type="InterPro" id="IPR042002">
    <property type="entry name" value="Sortase_C"/>
</dbReference>
<dbReference type="SUPFAM" id="SSF63817">
    <property type="entry name" value="Sortase"/>
    <property type="match status" value="1"/>
</dbReference>
<dbReference type="CDD" id="cd05827">
    <property type="entry name" value="Sortase_C"/>
    <property type="match status" value="1"/>
</dbReference>
<dbReference type="RefSeq" id="WP_262069894.1">
    <property type="nucleotide sequence ID" value="NZ_JAMXOC010000021.1"/>
</dbReference>
<accession>A0ABT1EJY9</accession>
<keyword evidence="2" id="KW-0812">Transmembrane</keyword>
<sequence length="280" mass="31314">MPKVAKSKIVIVFIIILGLCIMAYPFVASWYNNRHFVSVGNTYTSKVTGLNEEMIESEWHKATDYNNSLRGDPVKDPFIPGSGRALPDNYLEVLNIDGVMGKIQIPTINVDLPLYHGTSDEVLKKGVGHIEGTTFPIGDDGHALLTGHTGLPSAKMFDDLIKLEPGDEFFITILDQTFVYQVDDIKTILPEEFSAYDINGGYFVTLVTCTPYGINSHRLLVRGKFSRIAVEEEVKAQEKEEPITLWLIIAISVALLLLLIIIIKVTRRKRHLKRLGGEDE</sequence>
<proteinExistence type="predicted"/>
<dbReference type="InterPro" id="IPR005754">
    <property type="entry name" value="Sortase"/>
</dbReference>
<feature type="transmembrane region" description="Helical" evidence="2">
    <location>
        <begin position="243"/>
        <end position="265"/>
    </location>
</feature>
<protein>
    <submittedName>
        <fullName evidence="3">Class C sortase</fullName>
    </submittedName>
</protein>
<keyword evidence="2" id="KW-1133">Transmembrane helix</keyword>
<keyword evidence="1" id="KW-0378">Hydrolase</keyword>
<dbReference type="Gene3D" id="2.40.260.10">
    <property type="entry name" value="Sortase"/>
    <property type="match status" value="1"/>
</dbReference>
<dbReference type="InterPro" id="IPR023365">
    <property type="entry name" value="Sortase_dom-sf"/>
</dbReference>
<name>A0ABT1EJY9_9FIRM</name>
<dbReference type="Proteomes" id="UP001523565">
    <property type="component" value="Unassembled WGS sequence"/>
</dbReference>
<dbReference type="Pfam" id="PF04203">
    <property type="entry name" value="Sortase"/>
    <property type="match status" value="1"/>
</dbReference>
<dbReference type="NCBIfam" id="TIGR01076">
    <property type="entry name" value="sortase_fam"/>
    <property type="match status" value="1"/>
</dbReference>
<evidence type="ECO:0000313" key="4">
    <source>
        <dbReference type="Proteomes" id="UP001523565"/>
    </source>
</evidence>
<evidence type="ECO:0000256" key="2">
    <source>
        <dbReference type="SAM" id="Phobius"/>
    </source>
</evidence>
<dbReference type="NCBIfam" id="NF033745">
    <property type="entry name" value="class_C_sortase"/>
    <property type="match status" value="1"/>
</dbReference>